<dbReference type="Gene3D" id="3.50.50.60">
    <property type="entry name" value="FAD/NAD(P)-binding domain"/>
    <property type="match status" value="1"/>
</dbReference>
<dbReference type="InterPro" id="IPR036188">
    <property type="entry name" value="FAD/NAD-bd_sf"/>
</dbReference>
<reference evidence="8 9" key="1">
    <citation type="submission" date="2007-06" db="EMBL/GenBank/DDBJ databases">
        <title>The Genome Sequence of Coccidioides posadasii RMSCC_3488.</title>
        <authorList>
            <consortium name="Coccidioides Genome Resources Consortium"/>
            <consortium name="The Broad Institute Genome Sequencing Platform"/>
            <person name="Henn M.R."/>
            <person name="Sykes S."/>
            <person name="Young S."/>
            <person name="Jaffe D."/>
            <person name="Berlin A."/>
            <person name="Alvarez P."/>
            <person name="Butler J."/>
            <person name="Gnerre S."/>
            <person name="Grabherr M."/>
            <person name="Mauceli E."/>
            <person name="Brockman W."/>
            <person name="Kodira C."/>
            <person name="Alvarado L."/>
            <person name="Zeng Q."/>
            <person name="Crawford M."/>
            <person name="Antoine C."/>
            <person name="Devon K."/>
            <person name="Galgiani J."/>
            <person name="Orsborn K."/>
            <person name="Lewis M.L."/>
            <person name="Nusbaum C."/>
            <person name="Galagan J."/>
            <person name="Birren B."/>
        </authorList>
    </citation>
    <scope>NUCLEOTIDE SEQUENCE [LARGE SCALE GENOMIC DNA]</scope>
    <source>
        <strain evidence="8 9">RMSCC 3488</strain>
    </source>
</reference>
<keyword evidence="6" id="KW-0274">FAD</keyword>
<feature type="binding site" evidence="5">
    <location>
        <position position="238"/>
    </location>
    <ligand>
        <name>FAD</name>
        <dbReference type="ChEBI" id="CHEBI:57692"/>
    </ligand>
</feature>
<proteinExistence type="inferred from homology"/>
<dbReference type="GO" id="GO:0097621">
    <property type="term" value="F:monoamine oxidase activity"/>
    <property type="evidence" value="ECO:0007669"/>
    <property type="project" value="UniProtKB-EC"/>
</dbReference>
<evidence type="ECO:0000256" key="2">
    <source>
        <dbReference type="ARBA" id="ARBA00005995"/>
    </source>
</evidence>
<dbReference type="PANTHER" id="PTHR43563:SF14">
    <property type="entry name" value="AMINE OXIDASE"/>
    <property type="match status" value="1"/>
</dbReference>
<evidence type="ECO:0000256" key="5">
    <source>
        <dbReference type="PIRSR" id="PIRSR601613-1"/>
    </source>
</evidence>
<dbReference type="Proteomes" id="UP000054567">
    <property type="component" value="Unassembled WGS sequence"/>
</dbReference>
<dbReference type="SUPFAM" id="SSF54373">
    <property type="entry name" value="FAD-linked reductases, C-terminal domain"/>
    <property type="match status" value="1"/>
</dbReference>
<evidence type="ECO:0000256" key="3">
    <source>
        <dbReference type="ARBA" id="ARBA00023002"/>
    </source>
</evidence>
<gene>
    <name evidence="8" type="ORF">CPAG_05736</name>
</gene>
<evidence type="ECO:0000259" key="7">
    <source>
        <dbReference type="Pfam" id="PF01593"/>
    </source>
</evidence>
<evidence type="ECO:0000313" key="8">
    <source>
        <dbReference type="EMBL" id="KMM69420.1"/>
    </source>
</evidence>
<accession>A0A0J6FJ36</accession>
<organism evidence="8 9">
    <name type="scientific">Coccidioides posadasii RMSCC 3488</name>
    <dbReference type="NCBI Taxonomy" id="454284"/>
    <lineage>
        <taxon>Eukaryota</taxon>
        <taxon>Fungi</taxon>
        <taxon>Dikarya</taxon>
        <taxon>Ascomycota</taxon>
        <taxon>Pezizomycotina</taxon>
        <taxon>Eurotiomycetes</taxon>
        <taxon>Eurotiomycetidae</taxon>
        <taxon>Onygenales</taxon>
        <taxon>Onygenaceae</taxon>
        <taxon>Coccidioides</taxon>
    </lineage>
</organism>
<dbReference type="InterPro" id="IPR050703">
    <property type="entry name" value="Flavin_MAO"/>
</dbReference>
<feature type="binding site" evidence="5">
    <location>
        <begin position="38"/>
        <end position="39"/>
    </location>
    <ligand>
        <name>FAD</name>
        <dbReference type="ChEBI" id="CHEBI:57692"/>
    </ligand>
</feature>
<dbReference type="EMBL" id="DS268111">
    <property type="protein sequence ID" value="KMM69420.1"/>
    <property type="molecule type" value="Genomic_DNA"/>
</dbReference>
<comment type="cofactor">
    <cofactor evidence="1 6">
        <name>FAD</name>
        <dbReference type="ChEBI" id="CHEBI:57692"/>
    </cofactor>
</comment>
<dbReference type="PRINTS" id="PR00757">
    <property type="entry name" value="AMINEOXDASEF"/>
</dbReference>
<dbReference type="Pfam" id="PF01593">
    <property type="entry name" value="Amino_oxidase"/>
    <property type="match status" value="1"/>
</dbReference>
<dbReference type="Gene3D" id="3.90.660.10">
    <property type="match status" value="1"/>
</dbReference>
<evidence type="ECO:0000313" key="9">
    <source>
        <dbReference type="Proteomes" id="UP000054567"/>
    </source>
</evidence>
<name>A0A0J6FJ36_COCPO</name>
<keyword evidence="3 6" id="KW-0560">Oxidoreductase</keyword>
<dbReference type="EC" id="1.4.3.-" evidence="6"/>
<comment type="similarity">
    <text evidence="2 6">Belongs to the flavin monoamine oxidase family.</text>
</comment>
<dbReference type="PANTHER" id="PTHR43563">
    <property type="entry name" value="AMINE OXIDASE"/>
    <property type="match status" value="1"/>
</dbReference>
<evidence type="ECO:0000256" key="1">
    <source>
        <dbReference type="ARBA" id="ARBA00001974"/>
    </source>
</evidence>
<feature type="binding site" evidence="5">
    <location>
        <position position="19"/>
    </location>
    <ligand>
        <name>FAD</name>
        <dbReference type="ChEBI" id="CHEBI:57692"/>
    </ligand>
</feature>
<comment type="catalytic activity">
    <reaction evidence="4">
        <text>a secondary aliphatic amine + O2 + H2O = a primary amine + an aldehyde + H2O2</text>
        <dbReference type="Rhea" id="RHEA:26414"/>
        <dbReference type="ChEBI" id="CHEBI:15377"/>
        <dbReference type="ChEBI" id="CHEBI:15379"/>
        <dbReference type="ChEBI" id="CHEBI:16240"/>
        <dbReference type="ChEBI" id="CHEBI:17478"/>
        <dbReference type="ChEBI" id="CHEBI:58855"/>
        <dbReference type="ChEBI" id="CHEBI:65296"/>
        <dbReference type="EC" id="1.4.3.4"/>
    </reaction>
</comment>
<feature type="domain" description="Amine oxidase" evidence="7">
    <location>
        <begin position="18"/>
        <end position="455"/>
    </location>
</feature>
<reference evidence="9" key="3">
    <citation type="journal article" date="2010" name="Genome Res.">
        <title>Population genomic sequencing of Coccidioides fungi reveals recent hybridization and transposon control.</title>
        <authorList>
            <person name="Neafsey D.E."/>
            <person name="Barker B.M."/>
            <person name="Sharpton T.J."/>
            <person name="Stajich J.E."/>
            <person name="Park D.J."/>
            <person name="Whiston E."/>
            <person name="Hung C.-Y."/>
            <person name="McMahan C."/>
            <person name="White J."/>
            <person name="Sykes S."/>
            <person name="Heiman D."/>
            <person name="Young S."/>
            <person name="Zeng Q."/>
            <person name="Abouelleil A."/>
            <person name="Aftuck L."/>
            <person name="Bessette D."/>
            <person name="Brown A."/>
            <person name="FitzGerald M."/>
            <person name="Lui A."/>
            <person name="Macdonald J.P."/>
            <person name="Priest M."/>
            <person name="Orbach M.J."/>
            <person name="Galgiani J.N."/>
            <person name="Kirkland T.N."/>
            <person name="Cole G.T."/>
            <person name="Birren B.W."/>
            <person name="Henn M.R."/>
            <person name="Taylor J.W."/>
            <person name="Rounsley S.D."/>
        </authorList>
    </citation>
    <scope>NUCLEOTIDE SEQUENCE [LARGE SCALE GENOMIC DNA]</scope>
    <source>
        <strain evidence="9">RMSCC 3488</strain>
    </source>
</reference>
<sequence length="466" mass="51652">MEVGQTKSYDVIVVGAGLSGLQAAYDIQNAGLSCLVLEARDRVGGKTWTRKTKNGKLVDVGAAWINDTNQARIYEWTKRLNLDLIEQNTNGYCVMQEEDGSVGLFEYGSVPKFSPQETENMIKIRDLVESLSHATTEVHRQYDNMTFEQLVRKHGGGSTALATAKIWTRAMLGRDPFQVSAMYVLDYYKRLGGLLQARSDRKDGGQYLRIRQEIGTQEISKRIAALLKPGSVMLQRPVTKITQRKVNDAVVETTDGTRYVCKRVVVSVPTPLYSRISFSPSLPESKLGITTKTELGFYAKSILVYLEPWWKRSSFCGLTQSFTGPVSITRDSSDDAAGQYSLTCFVVGETGRTCSKLSPEARRETVLEQMVAMFGPKHKADIYDVIDVVEQIWVLEEWSRGAPCPVTLPGVFSAFGDQLSEPFGSVHFVGTETADIWRGYMDGAVRSGGRGAKEIVEALTSRTAKL</sequence>
<dbReference type="Gene3D" id="1.10.405.10">
    <property type="entry name" value="Guanine Nucleotide Dissociation Inhibitor, domain 1"/>
    <property type="match status" value="1"/>
</dbReference>
<protein>
    <recommendedName>
        <fullName evidence="6">Amine oxidase</fullName>
        <ecNumber evidence="6">1.4.3.-</ecNumber>
    </recommendedName>
</protein>
<feature type="binding site" evidence="5">
    <location>
        <position position="432"/>
    </location>
    <ligand>
        <name>FAD</name>
        <dbReference type="ChEBI" id="CHEBI:57692"/>
    </ligand>
</feature>
<keyword evidence="6" id="KW-0285">Flavoprotein</keyword>
<dbReference type="OrthoDB" id="7777654at2759"/>
<dbReference type="InterPro" id="IPR001613">
    <property type="entry name" value="Flavin_amine_oxidase"/>
</dbReference>
<feature type="binding site" evidence="5">
    <location>
        <position position="345"/>
    </location>
    <ligand>
        <name>substrate</name>
    </ligand>
</feature>
<evidence type="ECO:0000256" key="6">
    <source>
        <dbReference type="RuleBase" id="RU362067"/>
    </source>
</evidence>
<dbReference type="AlphaFoldDB" id="A0A0J6FJ36"/>
<evidence type="ECO:0000256" key="4">
    <source>
        <dbReference type="ARBA" id="ARBA00048448"/>
    </source>
</evidence>
<reference evidence="9" key="2">
    <citation type="journal article" date="2009" name="Genome Res.">
        <title>Comparative genomic analyses of the human fungal pathogens Coccidioides and their relatives.</title>
        <authorList>
            <person name="Sharpton T.J."/>
            <person name="Stajich J.E."/>
            <person name="Rounsley S.D."/>
            <person name="Gardner M.J."/>
            <person name="Wortman J.R."/>
            <person name="Jordar V.S."/>
            <person name="Maiti R."/>
            <person name="Kodira C.D."/>
            <person name="Neafsey D.E."/>
            <person name="Zeng Q."/>
            <person name="Hung C.-Y."/>
            <person name="McMahan C."/>
            <person name="Muszewska A."/>
            <person name="Grynberg M."/>
            <person name="Mandel M.A."/>
            <person name="Kellner E.M."/>
            <person name="Barker B.M."/>
            <person name="Galgiani J.N."/>
            <person name="Orbach M.J."/>
            <person name="Kirkland T.N."/>
            <person name="Cole G.T."/>
            <person name="Henn M.R."/>
            <person name="Birren B.W."/>
            <person name="Taylor J.W."/>
        </authorList>
    </citation>
    <scope>NUCLEOTIDE SEQUENCE [LARGE SCALE GENOMIC DNA]</scope>
    <source>
        <strain evidence="9">RMSCC 3488</strain>
    </source>
</reference>
<dbReference type="VEuPathDB" id="FungiDB:CPAG_05736"/>
<dbReference type="SUPFAM" id="SSF51905">
    <property type="entry name" value="FAD/NAD(P)-binding domain"/>
    <property type="match status" value="1"/>
</dbReference>
<dbReference type="InterPro" id="IPR002937">
    <property type="entry name" value="Amino_oxidase"/>
</dbReference>